<keyword evidence="7" id="KW-0560">Oxidoreductase</keyword>
<dbReference type="GO" id="GO:0000293">
    <property type="term" value="F:ferric-chelate reductase activity"/>
    <property type="evidence" value="ECO:0007669"/>
    <property type="project" value="TreeGrafter"/>
</dbReference>
<name>A0AAX4H4V2_9ASCO</name>
<feature type="transmembrane region" description="Helical" evidence="11">
    <location>
        <begin position="175"/>
        <end position="195"/>
    </location>
</feature>
<evidence type="ECO:0000256" key="3">
    <source>
        <dbReference type="ARBA" id="ARBA00022692"/>
    </source>
</evidence>
<evidence type="ECO:0000256" key="5">
    <source>
        <dbReference type="ARBA" id="ARBA00022982"/>
    </source>
</evidence>
<dbReference type="GO" id="GO:0005886">
    <property type="term" value="C:plasma membrane"/>
    <property type="evidence" value="ECO:0007669"/>
    <property type="project" value="TreeGrafter"/>
</dbReference>
<dbReference type="InterPro" id="IPR050369">
    <property type="entry name" value="RBOH/FRE"/>
</dbReference>
<evidence type="ECO:0000256" key="4">
    <source>
        <dbReference type="ARBA" id="ARBA00022827"/>
    </source>
</evidence>
<dbReference type="EMBL" id="CP138894">
    <property type="protein sequence ID" value="WPK23510.1"/>
    <property type="molecule type" value="Genomic_DNA"/>
</dbReference>
<keyword evidence="8" id="KW-0406">Ion transport</keyword>
<evidence type="ECO:0000256" key="2">
    <source>
        <dbReference type="ARBA" id="ARBA00022630"/>
    </source>
</evidence>
<keyword evidence="3 11" id="KW-0812">Transmembrane</keyword>
<keyword evidence="9 11" id="KW-0472">Membrane</keyword>
<evidence type="ECO:0000259" key="12">
    <source>
        <dbReference type="Pfam" id="PF01794"/>
    </source>
</evidence>
<evidence type="ECO:0000256" key="7">
    <source>
        <dbReference type="ARBA" id="ARBA00023002"/>
    </source>
</evidence>
<feature type="transmembrane region" description="Helical" evidence="11">
    <location>
        <begin position="108"/>
        <end position="127"/>
    </location>
</feature>
<dbReference type="SFLD" id="SFLDF00463">
    <property type="entry name" value="AIM14"/>
    <property type="match status" value="1"/>
</dbReference>
<evidence type="ECO:0000256" key="1">
    <source>
        <dbReference type="ARBA" id="ARBA00004141"/>
    </source>
</evidence>
<feature type="compositionally biased region" description="Polar residues" evidence="10">
    <location>
        <begin position="582"/>
        <end position="601"/>
    </location>
</feature>
<feature type="transmembrane region" description="Helical" evidence="11">
    <location>
        <begin position="139"/>
        <end position="155"/>
    </location>
</feature>
<dbReference type="PANTHER" id="PTHR11972">
    <property type="entry name" value="NADPH OXIDASE"/>
    <property type="match status" value="1"/>
</dbReference>
<keyword evidence="6 11" id="KW-1133">Transmembrane helix</keyword>
<evidence type="ECO:0000313" key="13">
    <source>
        <dbReference type="EMBL" id="WPK23510.1"/>
    </source>
</evidence>
<dbReference type="Pfam" id="PF01794">
    <property type="entry name" value="Ferric_reduct"/>
    <property type="match status" value="1"/>
</dbReference>
<dbReference type="GeneID" id="88171819"/>
<dbReference type="AlphaFoldDB" id="A0AAX4H4V2"/>
<keyword evidence="2" id="KW-0285">Flavoprotein</keyword>
<keyword evidence="14" id="KW-1185">Reference proteome</keyword>
<keyword evidence="4" id="KW-0274">FAD</keyword>
<dbReference type="Proteomes" id="UP001338582">
    <property type="component" value="Chromosome 1"/>
</dbReference>
<accession>A0AAX4H4V2</accession>
<dbReference type="InterPro" id="IPR013130">
    <property type="entry name" value="Fe3_Rdtase_TM_dom"/>
</dbReference>
<evidence type="ECO:0000256" key="8">
    <source>
        <dbReference type="ARBA" id="ARBA00023065"/>
    </source>
</evidence>
<feature type="transmembrane region" description="Helical" evidence="11">
    <location>
        <begin position="39"/>
        <end position="57"/>
    </location>
</feature>
<sequence>MPTDISFLGINFHFPDKKYAKSEPYVLRRQDITIQYSNLLAWILVAVVVSIPVVNTLRANGYWVFNHIHVLRSTNHILDWLTKRSVLSDRLAMRFRNLASTVYLNHGTAFQIGLWVTVFIGLCSVNLCGGDIMFLGKRLGRLCVVSLPTVFFLTLRPSPLPRTLYLSLLPIHKWLSRAVVLLALGHTVIYCMYFVHNKTLFKAWKPANLYGWAAVLGFFFLALTSLLRVRDRAYKVFFFNHYFWSWVIVLCLPFHVRPVNTTYANTANVALLLYQAFVRVRMTLLVSQRGDFRVMDVSPNMAVIEFPNAWLKTRANNPGAHLRITNWHPNIIVRLFKFLIPNFHPYTLVTLPLDRFQRLIVRKGAFKWDTNRRYISYGTFDPKLLFIDSTNTTDLKFSISKLTVKAKKMLIVVGGSAISFAIPILRVANYHGIPIKVVWILRDYRDLAVLKCFEGFVHGDEFEIFVTGGSGVADSTKAATRQPSYGTFKLSSKQLGLDLEQNESSFLNPDARDEVPIQEFENVDVDFIETEEDAYQEECQNTFNADNTQLETSSINSSDSHEVQAHGFDDFLPQMDRATSMSRKSSTSGFNEQFTPNLDSSNPRDNDYIRTVQDLHLEHRIYKGRPVLNFRYLNWCQAANDTFTQCSGPVMDEESNLVCCKDLPERQHMISAELKPADLAKVWVISAGPKSLVKNTRLWANENGLKYHEEAFYV</sequence>
<keyword evidence="8" id="KW-0813">Transport</keyword>
<dbReference type="RefSeq" id="XP_062875896.1">
    <property type="nucleotide sequence ID" value="XM_063019826.1"/>
</dbReference>
<feature type="transmembrane region" description="Helical" evidence="11">
    <location>
        <begin position="239"/>
        <end position="256"/>
    </location>
</feature>
<evidence type="ECO:0000256" key="10">
    <source>
        <dbReference type="SAM" id="MobiDB-lite"/>
    </source>
</evidence>
<evidence type="ECO:0000256" key="6">
    <source>
        <dbReference type="ARBA" id="ARBA00022989"/>
    </source>
</evidence>
<organism evidence="13 14">
    <name type="scientific">Australozyma saopauloensis</name>
    <dbReference type="NCBI Taxonomy" id="291208"/>
    <lineage>
        <taxon>Eukaryota</taxon>
        <taxon>Fungi</taxon>
        <taxon>Dikarya</taxon>
        <taxon>Ascomycota</taxon>
        <taxon>Saccharomycotina</taxon>
        <taxon>Pichiomycetes</taxon>
        <taxon>Metschnikowiaceae</taxon>
        <taxon>Australozyma</taxon>
    </lineage>
</organism>
<evidence type="ECO:0000256" key="9">
    <source>
        <dbReference type="ARBA" id="ARBA00023136"/>
    </source>
</evidence>
<feature type="region of interest" description="Disordered" evidence="10">
    <location>
        <begin position="582"/>
        <end position="606"/>
    </location>
</feature>
<keyword evidence="5" id="KW-0249">Electron transport</keyword>
<feature type="transmembrane region" description="Helical" evidence="11">
    <location>
        <begin position="207"/>
        <end position="227"/>
    </location>
</feature>
<dbReference type="GO" id="GO:0033215">
    <property type="term" value="P:reductive iron assimilation"/>
    <property type="evidence" value="ECO:0007669"/>
    <property type="project" value="TreeGrafter"/>
</dbReference>
<dbReference type="KEGG" id="asau:88171819"/>
<evidence type="ECO:0000313" key="14">
    <source>
        <dbReference type="Proteomes" id="UP001338582"/>
    </source>
</evidence>
<proteinExistence type="predicted"/>
<protein>
    <recommendedName>
        <fullName evidence="12">Ferric oxidoreductase domain-containing protein</fullName>
    </recommendedName>
</protein>
<comment type="subcellular location">
    <subcellularLocation>
        <location evidence="1">Membrane</location>
        <topology evidence="1">Multi-pass membrane protein</topology>
    </subcellularLocation>
</comment>
<feature type="transmembrane region" description="Helical" evidence="11">
    <location>
        <begin position="409"/>
        <end position="428"/>
    </location>
</feature>
<dbReference type="SFLD" id="SFLDG01168">
    <property type="entry name" value="Ferric_reductase_subgroup_(FRE"/>
    <property type="match status" value="1"/>
</dbReference>
<dbReference type="PANTHER" id="PTHR11972:SF178">
    <property type="entry name" value="FERRIC REDUCTASE TRANSMEMBRANE COMPONENT 8-RELATED"/>
    <property type="match status" value="1"/>
</dbReference>
<evidence type="ECO:0000256" key="11">
    <source>
        <dbReference type="SAM" id="Phobius"/>
    </source>
</evidence>
<feature type="domain" description="Ferric oxidoreductase" evidence="12">
    <location>
        <begin position="139"/>
        <end position="251"/>
    </location>
</feature>
<reference evidence="13 14" key="1">
    <citation type="submission" date="2023-10" db="EMBL/GenBank/DDBJ databases">
        <title>Draft Genome Sequence of Candida saopaulonensis from a very Premature Infant with Sepsis.</title>
        <authorList>
            <person name="Ning Y."/>
            <person name="Dai R."/>
            <person name="Xiao M."/>
            <person name="Xu Y."/>
            <person name="Yan Q."/>
            <person name="Zhang L."/>
        </authorList>
    </citation>
    <scope>NUCLEOTIDE SEQUENCE [LARGE SCALE GENOMIC DNA]</scope>
    <source>
        <strain evidence="13 14">19XY460</strain>
    </source>
</reference>
<dbReference type="SFLD" id="SFLDS00052">
    <property type="entry name" value="Ferric_Reductase_Domain"/>
    <property type="match status" value="1"/>
</dbReference>
<gene>
    <name evidence="13" type="ORF">PUMCH_000751</name>
</gene>